<dbReference type="OMA" id="NGGHAEI"/>
<feature type="compositionally biased region" description="Polar residues" evidence="1">
    <location>
        <begin position="189"/>
        <end position="199"/>
    </location>
</feature>
<dbReference type="AlphaFoldDB" id="E3LMM0"/>
<reference evidence="2" key="1">
    <citation type="submission" date="2007-07" db="EMBL/GenBank/DDBJ databases">
        <title>PCAP assembly of the Caenorhabditis remanei genome.</title>
        <authorList>
            <consortium name="The Caenorhabditis remanei Sequencing Consortium"/>
            <person name="Wilson R.K."/>
        </authorList>
    </citation>
    <scope>NUCLEOTIDE SEQUENCE [LARGE SCALE GENOMIC DNA]</scope>
    <source>
        <strain evidence="2">PB4641</strain>
    </source>
</reference>
<organism evidence="3">
    <name type="scientific">Caenorhabditis remanei</name>
    <name type="common">Caenorhabditis vulgaris</name>
    <dbReference type="NCBI Taxonomy" id="31234"/>
    <lineage>
        <taxon>Eukaryota</taxon>
        <taxon>Metazoa</taxon>
        <taxon>Ecdysozoa</taxon>
        <taxon>Nematoda</taxon>
        <taxon>Chromadorea</taxon>
        <taxon>Rhabditida</taxon>
        <taxon>Rhabditina</taxon>
        <taxon>Rhabditomorpha</taxon>
        <taxon>Rhabditoidea</taxon>
        <taxon>Rhabditidae</taxon>
        <taxon>Peloderinae</taxon>
        <taxon>Caenorhabditis</taxon>
    </lineage>
</organism>
<evidence type="ECO:0000256" key="1">
    <source>
        <dbReference type="SAM" id="MobiDB-lite"/>
    </source>
</evidence>
<sequence length="226" mass="25336">MGAFLSVPDATHPLRGAIDFVSGRKRTSNQTIGSPPTKIQKPEKIESTCEVQEDESDHESDDELEDREVALEILETSEGDDDSDGEDEEEEDEEEEDEEEEEEVNNDEVELQNETEPVSIENDKAEEVKEEEKPTEIQESEEEKKVEENGGHAEIPKNLQADETKQPDERIVEKNGTNGNVEVLEPVAENNNQELSNGNIEEPEKVEYDNDSISNPVPTMSAEVLV</sequence>
<dbReference type="EMBL" id="DS268411">
    <property type="protein sequence ID" value="EFP03296.1"/>
    <property type="molecule type" value="Genomic_DNA"/>
</dbReference>
<feature type="region of interest" description="Disordered" evidence="1">
    <location>
        <begin position="1"/>
        <end position="226"/>
    </location>
</feature>
<dbReference type="Proteomes" id="UP000008281">
    <property type="component" value="Unassembled WGS sequence"/>
</dbReference>
<keyword evidence="3" id="KW-1185">Reference proteome</keyword>
<proteinExistence type="predicted"/>
<protein>
    <submittedName>
        <fullName evidence="2">Uncharacterized protein</fullName>
    </submittedName>
</protein>
<feature type="compositionally biased region" description="Acidic residues" evidence="1">
    <location>
        <begin position="75"/>
        <end position="113"/>
    </location>
</feature>
<evidence type="ECO:0000313" key="3">
    <source>
        <dbReference type="Proteomes" id="UP000008281"/>
    </source>
</evidence>
<gene>
    <name evidence="2" type="ORF">CRE_28159</name>
</gene>
<name>E3LMM0_CAERE</name>
<feature type="compositionally biased region" description="Basic and acidic residues" evidence="1">
    <location>
        <begin position="121"/>
        <end position="173"/>
    </location>
</feature>
<dbReference type="HOGENOM" id="CLU_1225793_0_0_1"/>
<feature type="compositionally biased region" description="Acidic residues" evidence="1">
    <location>
        <begin position="51"/>
        <end position="66"/>
    </location>
</feature>
<evidence type="ECO:0000313" key="2">
    <source>
        <dbReference type="EMBL" id="EFP03296.1"/>
    </source>
</evidence>
<accession>E3LMM0</accession>